<keyword evidence="1" id="KW-0812">Transmembrane</keyword>
<accession>A0A0G4IBZ7</accession>
<sequence length="216" mass="23923">MRWRGGWWLTLCLYFLLLVKPRAVTRRRRFLKKKELDSDSRKGLSIPFCEINLYKLLTEPTKVVKFTDKVAFGAYANENTKAVAEQDFSNGLGASAEVRAGSLGDSGASVDFSKDGVKAQMDGKVLKSEVQTAVKAGSKGVETKFVSKNFPLVDDTKVEGALGSDRVALKAEAAVTQTFDATCRKGEGLVTLLENFQPVRRTVDSKFLSAFEKFWY</sequence>
<evidence type="ECO:0000313" key="2">
    <source>
        <dbReference type="EMBL" id="CEM54715.1"/>
    </source>
</evidence>
<keyword evidence="1" id="KW-1133">Transmembrane helix</keyword>
<gene>
    <name evidence="2" type="ORF">Cvel_12980</name>
</gene>
<dbReference type="EMBL" id="CDMZ01005810">
    <property type="protein sequence ID" value="CEM54715.1"/>
    <property type="molecule type" value="Genomic_DNA"/>
</dbReference>
<keyword evidence="1" id="KW-0472">Membrane</keyword>
<name>A0A0G4IBZ7_9ALVE</name>
<reference evidence="2" key="1">
    <citation type="submission" date="2014-11" db="EMBL/GenBank/DDBJ databases">
        <authorList>
            <person name="Otto D Thomas"/>
            <person name="Naeem Raeece"/>
        </authorList>
    </citation>
    <scope>NUCLEOTIDE SEQUENCE</scope>
</reference>
<dbReference type="AlphaFoldDB" id="A0A0G4IBZ7"/>
<protein>
    <submittedName>
        <fullName evidence="2">Uncharacterized protein</fullName>
    </submittedName>
</protein>
<feature type="transmembrane region" description="Helical" evidence="1">
    <location>
        <begin position="6"/>
        <end position="24"/>
    </location>
</feature>
<organism evidence="2">
    <name type="scientific">Chromera velia CCMP2878</name>
    <dbReference type="NCBI Taxonomy" id="1169474"/>
    <lineage>
        <taxon>Eukaryota</taxon>
        <taxon>Sar</taxon>
        <taxon>Alveolata</taxon>
        <taxon>Colpodellida</taxon>
        <taxon>Chromeraceae</taxon>
        <taxon>Chromera</taxon>
    </lineage>
</organism>
<dbReference type="VEuPathDB" id="CryptoDB:Cvel_12980"/>
<evidence type="ECO:0000256" key="1">
    <source>
        <dbReference type="SAM" id="Phobius"/>
    </source>
</evidence>
<proteinExistence type="predicted"/>